<dbReference type="InterPro" id="IPR011991">
    <property type="entry name" value="ArsR-like_HTH"/>
</dbReference>
<evidence type="ECO:0000259" key="4">
    <source>
        <dbReference type="SMART" id="SM00418"/>
    </source>
</evidence>
<dbReference type="InterPro" id="IPR036390">
    <property type="entry name" value="WH_DNA-bd_sf"/>
</dbReference>
<proteinExistence type="predicted"/>
<name>A0ABV6QXV0_9ACTN</name>
<dbReference type="RefSeq" id="WP_380057618.1">
    <property type="nucleotide sequence ID" value="NZ_JBHLTC010000057.1"/>
</dbReference>
<dbReference type="Proteomes" id="UP001589890">
    <property type="component" value="Unassembled WGS sequence"/>
</dbReference>
<dbReference type="SMART" id="SM00418">
    <property type="entry name" value="HTH_ARSR"/>
    <property type="match status" value="1"/>
</dbReference>
<keyword evidence="2" id="KW-0238">DNA-binding</keyword>
<dbReference type="InterPro" id="IPR001845">
    <property type="entry name" value="HTH_ArsR_DNA-bd_dom"/>
</dbReference>
<sequence length="319" mass="34278">MIRIRFEPADLGRVTFRREPDPLWDAALAARALRDLPSSATGRAWRRQTRAQLRPEMKPLLKLISPGGAFPNFLTPELDGSGLNDAIEELAATPAEKIRADLVPHLPAGIGGWIGDLLDDRPTARRQLGHAVRAFHTEALAPWAATLEGRFAADLAIRSRALLTDGVEGMLAGIHPDVEWRAPELHAHGLSPHPSTFTIELDGRGLLLYPSALVAECLALDVPGRRPVLVYPAAEALCDDPAPRGDHLADLLGRTRASVLRSLGADASTTQLARRTGISLASASEHARVLRNAGLVTTHRAGGVALHALTPAGTRLLRY</sequence>
<accession>A0ABV6QXV0</accession>
<evidence type="ECO:0000313" key="6">
    <source>
        <dbReference type="Proteomes" id="UP001589890"/>
    </source>
</evidence>
<keyword evidence="3" id="KW-0804">Transcription</keyword>
<feature type="domain" description="HTH arsR-type" evidence="4">
    <location>
        <begin position="250"/>
        <end position="319"/>
    </location>
</feature>
<evidence type="ECO:0000256" key="1">
    <source>
        <dbReference type="ARBA" id="ARBA00023015"/>
    </source>
</evidence>
<reference evidence="5 6" key="1">
    <citation type="submission" date="2024-09" db="EMBL/GenBank/DDBJ databases">
        <authorList>
            <person name="Sun Q."/>
            <person name="Mori K."/>
        </authorList>
    </citation>
    <scope>NUCLEOTIDE SEQUENCE [LARGE SCALE GENOMIC DNA]</scope>
    <source>
        <strain evidence="5 6">CGMCC 1.15906</strain>
    </source>
</reference>
<protein>
    <submittedName>
        <fullName evidence="5">Helix-turn-helix domain-containing protein</fullName>
    </submittedName>
</protein>
<dbReference type="InterPro" id="IPR051011">
    <property type="entry name" value="Metal_resp_trans_reg"/>
</dbReference>
<keyword evidence="1" id="KW-0805">Transcription regulation</keyword>
<dbReference type="CDD" id="cd00090">
    <property type="entry name" value="HTH_ARSR"/>
    <property type="match status" value="1"/>
</dbReference>
<dbReference type="SUPFAM" id="SSF46785">
    <property type="entry name" value="Winged helix' DNA-binding domain"/>
    <property type="match status" value="1"/>
</dbReference>
<dbReference type="PANTHER" id="PTHR43132:SF8">
    <property type="entry name" value="HTH-TYPE TRANSCRIPTIONAL REGULATOR KMTR"/>
    <property type="match status" value="1"/>
</dbReference>
<dbReference type="Pfam" id="PF12840">
    <property type="entry name" value="HTH_20"/>
    <property type="match status" value="1"/>
</dbReference>
<dbReference type="EMBL" id="JBHLTC010000057">
    <property type="protein sequence ID" value="MFC0629473.1"/>
    <property type="molecule type" value="Genomic_DNA"/>
</dbReference>
<evidence type="ECO:0000256" key="3">
    <source>
        <dbReference type="ARBA" id="ARBA00023163"/>
    </source>
</evidence>
<organism evidence="5 6">
    <name type="scientific">Kribbella deserti</name>
    <dbReference type="NCBI Taxonomy" id="1926257"/>
    <lineage>
        <taxon>Bacteria</taxon>
        <taxon>Bacillati</taxon>
        <taxon>Actinomycetota</taxon>
        <taxon>Actinomycetes</taxon>
        <taxon>Propionibacteriales</taxon>
        <taxon>Kribbellaceae</taxon>
        <taxon>Kribbella</taxon>
    </lineage>
</organism>
<dbReference type="PANTHER" id="PTHR43132">
    <property type="entry name" value="ARSENICAL RESISTANCE OPERON REPRESSOR ARSR-RELATED"/>
    <property type="match status" value="1"/>
</dbReference>
<keyword evidence="6" id="KW-1185">Reference proteome</keyword>
<dbReference type="InterPro" id="IPR036388">
    <property type="entry name" value="WH-like_DNA-bd_sf"/>
</dbReference>
<comment type="caution">
    <text evidence="5">The sequence shown here is derived from an EMBL/GenBank/DDBJ whole genome shotgun (WGS) entry which is preliminary data.</text>
</comment>
<evidence type="ECO:0000313" key="5">
    <source>
        <dbReference type="EMBL" id="MFC0629473.1"/>
    </source>
</evidence>
<dbReference type="Gene3D" id="1.10.10.10">
    <property type="entry name" value="Winged helix-like DNA-binding domain superfamily/Winged helix DNA-binding domain"/>
    <property type="match status" value="1"/>
</dbReference>
<evidence type="ECO:0000256" key="2">
    <source>
        <dbReference type="ARBA" id="ARBA00023125"/>
    </source>
</evidence>
<gene>
    <name evidence="5" type="ORF">ACFFGN_35750</name>
</gene>